<dbReference type="EMBL" id="SIDB01000008">
    <property type="protein sequence ID" value="KAI3429471.1"/>
    <property type="molecule type" value="Genomic_DNA"/>
</dbReference>
<name>A0A9D4YW22_CHLVU</name>
<dbReference type="GO" id="GO:1990481">
    <property type="term" value="P:mRNA pseudouridine synthesis"/>
    <property type="evidence" value="ECO:0007669"/>
    <property type="project" value="TreeGrafter"/>
</dbReference>
<dbReference type="InterPro" id="IPR020097">
    <property type="entry name" value="PsdUridine_synth_TruA_a/b_dom"/>
</dbReference>
<dbReference type="InterPro" id="IPR041708">
    <property type="entry name" value="PUS1/PUS2-like"/>
</dbReference>
<dbReference type="Proteomes" id="UP001055712">
    <property type="component" value="Unassembled WGS sequence"/>
</dbReference>
<keyword evidence="5" id="KW-0819">tRNA processing</keyword>
<dbReference type="SUPFAM" id="SSF55120">
    <property type="entry name" value="Pseudouridine synthase"/>
    <property type="match status" value="1"/>
</dbReference>
<dbReference type="PANTHER" id="PTHR11142">
    <property type="entry name" value="PSEUDOURIDYLATE SYNTHASE"/>
    <property type="match status" value="1"/>
</dbReference>
<dbReference type="InterPro" id="IPR001406">
    <property type="entry name" value="PsdUridine_synth_TruA"/>
</dbReference>
<feature type="binding site" evidence="10">
    <location>
        <position position="173"/>
    </location>
    <ligand>
        <name>substrate</name>
    </ligand>
</feature>
<dbReference type="InterPro" id="IPR020103">
    <property type="entry name" value="PsdUridine_synth_cat_dom_sf"/>
</dbReference>
<accession>A0A9D4YW22</accession>
<dbReference type="Pfam" id="PF01416">
    <property type="entry name" value="PseudoU_synth_1"/>
    <property type="match status" value="1"/>
</dbReference>
<evidence type="ECO:0000313" key="13">
    <source>
        <dbReference type="EMBL" id="KAI3429471.1"/>
    </source>
</evidence>
<evidence type="ECO:0000256" key="2">
    <source>
        <dbReference type="ARBA" id="ARBA00004123"/>
    </source>
</evidence>
<evidence type="ECO:0000256" key="1">
    <source>
        <dbReference type="ARBA" id="ARBA00001166"/>
    </source>
</evidence>
<keyword evidence="7" id="KW-0539">Nucleus</keyword>
<evidence type="ECO:0000256" key="10">
    <source>
        <dbReference type="PIRSR" id="PIRSR641708-2"/>
    </source>
</evidence>
<evidence type="ECO:0000259" key="12">
    <source>
        <dbReference type="Pfam" id="PF01416"/>
    </source>
</evidence>
<comment type="caution">
    <text evidence="13">The sequence shown here is derived from an EMBL/GenBank/DDBJ whole genome shotgun (WGS) entry which is preliminary data.</text>
</comment>
<dbReference type="InterPro" id="IPR020094">
    <property type="entry name" value="TruA/RsuA/RluB/E/F_N"/>
</dbReference>
<feature type="active site" description="Nucleophile" evidence="9">
    <location>
        <position position="117"/>
    </location>
</feature>
<dbReference type="FunFam" id="3.30.70.660:FF:000002">
    <property type="entry name" value="tRNA pseudouridine synthase"/>
    <property type="match status" value="1"/>
</dbReference>
<feature type="compositionally biased region" description="Low complexity" evidence="11">
    <location>
        <begin position="194"/>
        <end position="211"/>
    </location>
</feature>
<feature type="region of interest" description="Disordered" evidence="11">
    <location>
        <begin position="556"/>
        <end position="659"/>
    </location>
</feature>
<organism evidence="13 14">
    <name type="scientific">Chlorella vulgaris</name>
    <name type="common">Green alga</name>
    <dbReference type="NCBI Taxonomy" id="3077"/>
    <lineage>
        <taxon>Eukaryota</taxon>
        <taxon>Viridiplantae</taxon>
        <taxon>Chlorophyta</taxon>
        <taxon>core chlorophytes</taxon>
        <taxon>Trebouxiophyceae</taxon>
        <taxon>Chlorellales</taxon>
        <taxon>Chlorellaceae</taxon>
        <taxon>Chlorella clade</taxon>
        <taxon>Chlorella</taxon>
    </lineage>
</organism>
<evidence type="ECO:0000256" key="8">
    <source>
        <dbReference type="ARBA" id="ARBA00036943"/>
    </source>
</evidence>
<evidence type="ECO:0000256" key="4">
    <source>
        <dbReference type="ARBA" id="ARBA00022664"/>
    </source>
</evidence>
<reference evidence="13" key="2">
    <citation type="submission" date="2020-11" db="EMBL/GenBank/DDBJ databases">
        <authorList>
            <person name="Cecchin M."/>
            <person name="Marcolungo L."/>
            <person name="Rossato M."/>
            <person name="Girolomoni L."/>
            <person name="Cosentino E."/>
            <person name="Cuine S."/>
            <person name="Li-Beisson Y."/>
            <person name="Delledonne M."/>
            <person name="Ballottari M."/>
        </authorList>
    </citation>
    <scope>NUCLEOTIDE SEQUENCE</scope>
    <source>
        <strain evidence="13">211/11P</strain>
        <tissue evidence="13">Whole cell</tissue>
    </source>
</reference>
<evidence type="ECO:0000256" key="3">
    <source>
        <dbReference type="ARBA" id="ARBA00009375"/>
    </source>
</evidence>
<feature type="region of interest" description="Disordered" evidence="11">
    <location>
        <begin position="191"/>
        <end position="280"/>
    </location>
</feature>
<evidence type="ECO:0000256" key="6">
    <source>
        <dbReference type="ARBA" id="ARBA00023235"/>
    </source>
</evidence>
<gene>
    <name evidence="13" type="ORF">D9Q98_005563</name>
</gene>
<keyword evidence="14" id="KW-1185">Reference proteome</keyword>
<comment type="catalytic activity">
    <reaction evidence="1">
        <text>a uridine in mRNA = a pseudouridine in mRNA</text>
        <dbReference type="Rhea" id="RHEA:56644"/>
        <dbReference type="Rhea" id="RHEA-COMP:14658"/>
        <dbReference type="Rhea" id="RHEA-COMP:14659"/>
        <dbReference type="ChEBI" id="CHEBI:65314"/>
        <dbReference type="ChEBI" id="CHEBI:65315"/>
    </reaction>
</comment>
<dbReference type="GO" id="GO:0006397">
    <property type="term" value="P:mRNA processing"/>
    <property type="evidence" value="ECO:0007669"/>
    <property type="project" value="UniProtKB-KW"/>
</dbReference>
<evidence type="ECO:0000256" key="7">
    <source>
        <dbReference type="ARBA" id="ARBA00023242"/>
    </source>
</evidence>
<comment type="subcellular location">
    <subcellularLocation>
        <location evidence="2">Nucleus</location>
    </subcellularLocation>
</comment>
<feature type="domain" description="Pseudouridine synthase I TruA alpha/beta" evidence="12">
    <location>
        <begin position="386"/>
        <end position="491"/>
    </location>
</feature>
<dbReference type="GO" id="GO:0005634">
    <property type="term" value="C:nucleus"/>
    <property type="evidence" value="ECO:0007669"/>
    <property type="project" value="UniProtKB-SubCell"/>
</dbReference>
<dbReference type="InterPro" id="IPR020095">
    <property type="entry name" value="PsdUridine_synth_TruA_C"/>
</dbReference>
<evidence type="ECO:0000313" key="14">
    <source>
        <dbReference type="Proteomes" id="UP001055712"/>
    </source>
</evidence>
<dbReference type="Gene3D" id="3.30.70.660">
    <property type="entry name" value="Pseudouridine synthase I, catalytic domain, C-terminal subdomain"/>
    <property type="match status" value="1"/>
</dbReference>
<sequence length="659" mass="70424">MEAEPAQEPAGQPSTVPAVAEASTEPIKEAEEQQEAGADNPTEHAAQEKGNPARKRKVAVFLAYVGHGYQGMQRNPGARTIEDELFRALHAAGAISDVNNDEHGYLKTHWMRAARTDKGVSAVGQVVSLKMVLEPPGMLQRINDALPEQVRVFGFNRATNGFDSRKHCDKRRYEYILPEWAFDSRINRGREQRATAAAEGAAGTDGDIAGAPLPPPPQEQQQEQQQQEQEGQPPQQDGQPQALNQEEEREVQQDPQQADLADQQAAAPAASPKAAQLAAEGVDKTEVDAARAEESLAAAAGGAASSDAAAIVPASATAEPAAKPGPSSEPAAATPHAAGATAGAGTPAAAATAKPVAVPVPVPVLGPGEPFVFTEAHAQRLTQILANFEGTHNFHNYTVRKEASAPDAKRYILSFSCPGVIEINGQRWVKMVVVGQSFMLHQIRKLVGMAVAVMRGDAPESCLTLALNTTADLNTPMAPELGLFLDECYYSAYNKQWGDLHCALQQADFQQQVDEFKYKRLYPHIAERDAAEGVNATWLKTLNEANYRFSEWEQQAARRLQQGGSRRPPPKGAGTASLVGSMESYGQGDKHKRQLGDPSDGGDNDGAGDDRSKRQCKPSFGGLEGRVLPPPHLRGPSGRGSSSGRVWGGRGGGRGRGRR</sequence>
<dbReference type="OrthoDB" id="10256309at2759"/>
<feature type="region of interest" description="Disordered" evidence="11">
    <location>
        <begin position="315"/>
        <end position="346"/>
    </location>
</feature>
<protein>
    <recommendedName>
        <fullName evidence="12">Pseudouridine synthase I TruA alpha/beta domain-containing protein</fullName>
    </recommendedName>
</protein>
<comment type="similarity">
    <text evidence="3">Belongs to the tRNA pseudouridine synthase TruA family.</text>
</comment>
<feature type="compositionally biased region" description="Low complexity" evidence="11">
    <location>
        <begin position="219"/>
        <end position="241"/>
    </location>
</feature>
<dbReference type="GO" id="GO:0009982">
    <property type="term" value="F:pseudouridine synthase activity"/>
    <property type="evidence" value="ECO:0007669"/>
    <property type="project" value="InterPro"/>
</dbReference>
<dbReference type="AlphaFoldDB" id="A0A9D4YW22"/>
<comment type="catalytic activity">
    <reaction evidence="8">
        <text>a uridine in tRNA = a pseudouridine in tRNA</text>
        <dbReference type="Rhea" id="RHEA:54572"/>
        <dbReference type="Rhea" id="RHEA-COMP:13339"/>
        <dbReference type="Rhea" id="RHEA-COMP:13934"/>
        <dbReference type="ChEBI" id="CHEBI:65314"/>
        <dbReference type="ChEBI" id="CHEBI:65315"/>
    </reaction>
</comment>
<dbReference type="Gene3D" id="3.30.70.580">
    <property type="entry name" value="Pseudouridine synthase I, catalytic domain, N-terminal subdomain"/>
    <property type="match status" value="1"/>
</dbReference>
<evidence type="ECO:0000256" key="5">
    <source>
        <dbReference type="ARBA" id="ARBA00022694"/>
    </source>
</evidence>
<feature type="region of interest" description="Disordered" evidence="11">
    <location>
        <begin position="1"/>
        <end position="53"/>
    </location>
</feature>
<dbReference type="FunFam" id="3.30.70.580:FF:000002">
    <property type="entry name" value="tRNA pseudouridine synthase"/>
    <property type="match status" value="1"/>
</dbReference>
<keyword evidence="4" id="KW-0507">mRNA processing</keyword>
<dbReference type="GO" id="GO:0031119">
    <property type="term" value="P:tRNA pseudouridine synthesis"/>
    <property type="evidence" value="ECO:0007669"/>
    <property type="project" value="InterPro"/>
</dbReference>
<keyword evidence="6" id="KW-0413">Isomerase</keyword>
<evidence type="ECO:0000256" key="9">
    <source>
        <dbReference type="PIRSR" id="PIRSR641708-1"/>
    </source>
</evidence>
<proteinExistence type="inferred from homology"/>
<feature type="compositionally biased region" description="Low complexity" evidence="11">
    <location>
        <begin position="634"/>
        <end position="645"/>
    </location>
</feature>
<dbReference type="GO" id="GO:0003723">
    <property type="term" value="F:RNA binding"/>
    <property type="evidence" value="ECO:0007669"/>
    <property type="project" value="InterPro"/>
</dbReference>
<dbReference type="CDD" id="cd02568">
    <property type="entry name" value="PseudoU_synth_PUS1_PUS2"/>
    <property type="match status" value="1"/>
</dbReference>
<evidence type="ECO:0000256" key="11">
    <source>
        <dbReference type="SAM" id="MobiDB-lite"/>
    </source>
</evidence>
<dbReference type="PANTHER" id="PTHR11142:SF4">
    <property type="entry name" value="PSEUDOURIDYLATE SYNTHASE 1 HOMOLOG"/>
    <property type="match status" value="1"/>
</dbReference>
<feature type="compositionally biased region" description="Low complexity" evidence="11">
    <location>
        <begin position="253"/>
        <end position="279"/>
    </location>
</feature>
<reference evidence="13" key="1">
    <citation type="journal article" date="2019" name="Plant J.">
        <title>Chlorella vulgaris genome assembly and annotation reveals the molecular basis for metabolic acclimation to high light conditions.</title>
        <authorList>
            <person name="Cecchin M."/>
            <person name="Marcolungo L."/>
            <person name="Rossato M."/>
            <person name="Girolomoni L."/>
            <person name="Cosentino E."/>
            <person name="Cuine S."/>
            <person name="Li-Beisson Y."/>
            <person name="Delledonne M."/>
            <person name="Ballottari M."/>
        </authorList>
    </citation>
    <scope>NUCLEOTIDE SEQUENCE</scope>
    <source>
        <strain evidence="13">211/11P</strain>
    </source>
</reference>